<organism evidence="1 2">
    <name type="scientific">Lentinula aff. lateritia</name>
    <dbReference type="NCBI Taxonomy" id="2804960"/>
    <lineage>
        <taxon>Eukaryota</taxon>
        <taxon>Fungi</taxon>
        <taxon>Dikarya</taxon>
        <taxon>Basidiomycota</taxon>
        <taxon>Agaricomycotina</taxon>
        <taxon>Agaricomycetes</taxon>
        <taxon>Agaricomycetidae</taxon>
        <taxon>Agaricales</taxon>
        <taxon>Marasmiineae</taxon>
        <taxon>Omphalotaceae</taxon>
        <taxon>Lentinula</taxon>
    </lineage>
</organism>
<evidence type="ECO:0000313" key="2">
    <source>
        <dbReference type="Proteomes" id="UP001163835"/>
    </source>
</evidence>
<protein>
    <submittedName>
        <fullName evidence="1">Uncharacterized protein</fullName>
    </submittedName>
</protein>
<gene>
    <name evidence="1" type="ORF">F5876DRAFT_69144</name>
</gene>
<dbReference type="EMBL" id="MU795459">
    <property type="protein sequence ID" value="KAJ3806195.1"/>
    <property type="molecule type" value="Genomic_DNA"/>
</dbReference>
<sequence length="448" mass="51097">MPKASLSSRSLDTSSQHANLPYMRTSVQRRRCLLPVEYNPDLRLSDTHSAFDPQPEACHLYMEQARLHFAEEKRLPTFDIQAGEYVKWECPFAGIDKMAIGIETNQITPPVCHHILNPHRTADWCRMSVIRRNANDPALDVVGYFTTFTHKCIWHPIHPANDRLLKFSLRARPDEDGDDYDSNENYNTNKSDFDGDSSECGHIDHDSILFPSATNERSFLSNDFRVWAGANVTSNTDQMVYTQQDLYLACSYEEGSQATDNHWVSHGPLFDKGKLRRPSSVFNGKGASLFSAEQAKERQLTNHELIRTILYSAEHGQYLDNPRSHPAYILDEVNVPPCLQGFMMAHAENIAFGRTGHLRGTPVGTAILLFNGVKGVSIEEFAELRKRNFKCISCYCYFSWDGYQKHIGYDGVCQNTPELEAVRLLPESSHFRFSLLLRELVMPWLQPD</sequence>
<accession>A0ACC1TN77</accession>
<reference evidence="1" key="1">
    <citation type="submission" date="2022-09" db="EMBL/GenBank/DDBJ databases">
        <title>A Global Phylogenomic Analysis of the Shiitake Genus Lentinula.</title>
        <authorList>
            <consortium name="DOE Joint Genome Institute"/>
            <person name="Sierra-Patev S."/>
            <person name="Min B."/>
            <person name="Naranjo-Ortiz M."/>
            <person name="Looney B."/>
            <person name="Konkel Z."/>
            <person name="Slot J.C."/>
            <person name="Sakamoto Y."/>
            <person name="Steenwyk J.L."/>
            <person name="Rokas A."/>
            <person name="Carro J."/>
            <person name="Camarero S."/>
            <person name="Ferreira P."/>
            <person name="Molpeceres G."/>
            <person name="Ruiz-Duenas F.J."/>
            <person name="Serrano A."/>
            <person name="Henrissat B."/>
            <person name="Drula E."/>
            <person name="Hughes K.W."/>
            <person name="Mata J.L."/>
            <person name="Ishikawa N.K."/>
            <person name="Vargas-Isla R."/>
            <person name="Ushijima S."/>
            <person name="Smith C.A."/>
            <person name="Ahrendt S."/>
            <person name="Andreopoulos W."/>
            <person name="He G."/>
            <person name="Labutti K."/>
            <person name="Lipzen A."/>
            <person name="Ng V."/>
            <person name="Riley R."/>
            <person name="Sandor L."/>
            <person name="Barry K."/>
            <person name="Martinez A.T."/>
            <person name="Xiao Y."/>
            <person name="Gibbons J.G."/>
            <person name="Terashima K."/>
            <person name="Grigoriev I.V."/>
            <person name="Hibbett D.S."/>
        </authorList>
    </citation>
    <scope>NUCLEOTIDE SEQUENCE</scope>
    <source>
        <strain evidence="1">TMI1499</strain>
    </source>
</reference>
<proteinExistence type="predicted"/>
<comment type="caution">
    <text evidence="1">The sequence shown here is derived from an EMBL/GenBank/DDBJ whole genome shotgun (WGS) entry which is preliminary data.</text>
</comment>
<evidence type="ECO:0000313" key="1">
    <source>
        <dbReference type="EMBL" id="KAJ3806195.1"/>
    </source>
</evidence>
<name>A0ACC1TN77_9AGAR</name>
<keyword evidence="2" id="KW-1185">Reference proteome</keyword>
<dbReference type="Proteomes" id="UP001163835">
    <property type="component" value="Unassembled WGS sequence"/>
</dbReference>